<sequence>MKQPLRVLISCRSEENSNGKPSGKRSEQNDAVFEFAAWLARTSDINVRGITTFIRPWPSASISKLGGKYHKWLKNLDSHYRNITLKGLKESGVEKSQWDDKVSVFVDGPSESTLLTHAAKEFDADLILLGSDAAAPKGRFLASSTADALLHSSPVPLGLVPRGVKLSKKGVTRVNYAFTNESDDFDQGLRYAAELASTWNVPLRILSFSPEGITSAPTSRSLDISTKLSSEWRELTLAMLDRARDGVLKDHPDLSVSSEIGSGWGWNGAIDALKWKKGDLLCLGSHPTDALSRVFVGSETMEIIRNSPVPTIIYPSL</sequence>
<keyword evidence="4" id="KW-1185">Reference proteome</keyword>
<dbReference type="AlphaFoldDB" id="A0A169SA13"/>
<reference evidence="3 4" key="1">
    <citation type="submission" date="2016-02" db="EMBL/GenBank/DDBJ databases">
        <title>Corynebacterium glutamicum N24 whole genome sequencing project.</title>
        <authorList>
            <person name="Matsutani M."/>
            <person name="Nangtapong N."/>
            <person name="Yakushi T."/>
            <person name="Matsushita K."/>
        </authorList>
    </citation>
    <scope>NUCLEOTIDE SEQUENCE [LARGE SCALE GENOMIC DNA]</scope>
    <source>
        <strain evidence="3 4">N24</strain>
    </source>
</reference>
<comment type="similarity">
    <text evidence="1">Belongs to the universal stress protein A family.</text>
</comment>
<protein>
    <submittedName>
        <fullName evidence="3">Universal stress protein</fullName>
    </submittedName>
</protein>
<gene>
    <name evidence="3" type="primary">uspA3</name>
    <name evidence="3" type="ORF">N24_3071</name>
</gene>
<name>A0A169SA13_9CORY</name>
<evidence type="ECO:0000313" key="3">
    <source>
        <dbReference type="EMBL" id="BAU97333.1"/>
    </source>
</evidence>
<dbReference type="InterPro" id="IPR006016">
    <property type="entry name" value="UspA"/>
</dbReference>
<dbReference type="PANTHER" id="PTHR46268:SF27">
    <property type="entry name" value="UNIVERSAL STRESS PROTEIN RV2623"/>
    <property type="match status" value="1"/>
</dbReference>
<accession>A0A169SA13</accession>
<dbReference type="Gene3D" id="3.40.50.12370">
    <property type="match status" value="1"/>
</dbReference>
<proteinExistence type="inferred from homology"/>
<dbReference type="Pfam" id="PF00582">
    <property type="entry name" value="Usp"/>
    <property type="match status" value="2"/>
</dbReference>
<dbReference type="KEGG" id="csur:N24_3071"/>
<dbReference type="EMBL" id="AP017369">
    <property type="protein sequence ID" value="BAU97333.1"/>
    <property type="molecule type" value="Genomic_DNA"/>
</dbReference>
<feature type="domain" description="UspA" evidence="2">
    <location>
        <begin position="26"/>
        <end position="160"/>
    </location>
</feature>
<evidence type="ECO:0000259" key="2">
    <source>
        <dbReference type="Pfam" id="PF00582"/>
    </source>
</evidence>
<dbReference type="CDD" id="cd00293">
    <property type="entry name" value="USP-like"/>
    <property type="match status" value="2"/>
</dbReference>
<organism evidence="3 4">
    <name type="scientific">Corynebacterium suranareeae</name>
    <dbReference type="NCBI Taxonomy" id="2506452"/>
    <lineage>
        <taxon>Bacteria</taxon>
        <taxon>Bacillati</taxon>
        <taxon>Actinomycetota</taxon>
        <taxon>Actinomycetes</taxon>
        <taxon>Mycobacteriales</taxon>
        <taxon>Corynebacteriaceae</taxon>
        <taxon>Corynebacterium</taxon>
    </lineage>
</organism>
<dbReference type="SUPFAM" id="SSF52402">
    <property type="entry name" value="Adenine nucleotide alpha hydrolases-like"/>
    <property type="match status" value="2"/>
</dbReference>
<dbReference type="PANTHER" id="PTHR46268">
    <property type="entry name" value="STRESS RESPONSE PROTEIN NHAX"/>
    <property type="match status" value="1"/>
</dbReference>
<evidence type="ECO:0000313" key="4">
    <source>
        <dbReference type="Proteomes" id="UP000218244"/>
    </source>
</evidence>
<evidence type="ECO:0000256" key="1">
    <source>
        <dbReference type="ARBA" id="ARBA00008791"/>
    </source>
</evidence>
<feature type="domain" description="UspA" evidence="2">
    <location>
        <begin position="181"/>
        <end position="315"/>
    </location>
</feature>
<dbReference type="Proteomes" id="UP000218244">
    <property type="component" value="Chromosome"/>
</dbReference>
<dbReference type="RefSeq" id="WP_096459199.1">
    <property type="nucleotide sequence ID" value="NZ_AP017369.1"/>
</dbReference>